<gene>
    <name evidence="1" type="primary">mltG</name>
    <name evidence="1" type="ORF">NYG90_06925</name>
</gene>
<reference evidence="1 2" key="1">
    <citation type="journal article" date="2023" name="Microorganisms">
        <title>Isolation and Genomic Characteristics of Cat-Borne Campylobacter felis sp. nov. and Sheep-Borne Campylobacter ovis sp. nov.</title>
        <authorList>
            <person name="Wang H."/>
            <person name="Li Y."/>
            <person name="Gu Y."/>
            <person name="Zhou G."/>
            <person name="Chen X."/>
            <person name="Zhang X."/>
            <person name="Shao Z."/>
            <person name="Zhang J."/>
            <person name="Zhang M."/>
        </authorList>
    </citation>
    <scope>NUCLEOTIDE SEQUENCE [LARGE SCALE GENOMIC DNA]</scope>
    <source>
        <strain evidence="1 2">XJK30-2</strain>
    </source>
</reference>
<dbReference type="Proteomes" id="UP001173802">
    <property type="component" value="Unassembled WGS sequence"/>
</dbReference>
<dbReference type="EMBL" id="JANURN010000006">
    <property type="protein sequence ID" value="MDL0082400.1"/>
    <property type="molecule type" value="Genomic_DNA"/>
</dbReference>
<evidence type="ECO:0000313" key="2">
    <source>
        <dbReference type="Proteomes" id="UP001173802"/>
    </source>
</evidence>
<name>A0ACC6FTC6_9HELI</name>
<comment type="caution">
    <text evidence="1">The sequence shown here is derived from an EMBL/GenBank/DDBJ whole genome shotgun (WGS) entry which is preliminary data.</text>
</comment>
<sequence>MVTNKMINILSILLDGVFLIILAIFFYLGLPITSITSTPITSAVVVVPQGSISAIITQLGKNGWDITQFDRHILRLLGTPQSGVIDISYAVHNGVITKGDFLYALTSAKAAQESVTLIPGETLHFFIIDIGVQLDLNEDKLLESYLRYAPYEEGVILPNTYKIHANATEDSLMRSLIQQSLAIHEDLARKYLGRYEQDEWFRHIAMASIIQKEAANTQEMPIIAAVIYNRLKLNMPLQMDGSLNYGKYSHSKVTPERIRNDSSPFNTYRNKGIPPIPVGSASIEAIKAVFEPAQVDYLYFVRNKNGTHSFSKTFKEHRENFDK</sequence>
<evidence type="ECO:0000313" key="1">
    <source>
        <dbReference type="EMBL" id="MDL0082400.1"/>
    </source>
</evidence>
<accession>A0ACC6FTC6</accession>
<keyword evidence="2" id="KW-1185">Reference proteome</keyword>
<organism evidence="1 2">
    <name type="scientific">Helicobacter zhangjianzhongii</name>
    <dbReference type="NCBI Taxonomy" id="2974574"/>
    <lineage>
        <taxon>Bacteria</taxon>
        <taxon>Pseudomonadati</taxon>
        <taxon>Campylobacterota</taxon>
        <taxon>Epsilonproteobacteria</taxon>
        <taxon>Campylobacterales</taxon>
        <taxon>Helicobacteraceae</taxon>
        <taxon>Helicobacter</taxon>
    </lineage>
</organism>
<protein>
    <submittedName>
        <fullName evidence="1">Endolytic transglycosylase MltG</fullName>
    </submittedName>
</protein>
<proteinExistence type="predicted"/>